<keyword evidence="11" id="KW-1185">Reference proteome</keyword>
<protein>
    <submittedName>
        <fullName evidence="10">Putative spermidine/putrescine transport system permease protein</fullName>
    </submittedName>
</protein>
<dbReference type="Gene3D" id="1.10.3720.10">
    <property type="entry name" value="MetI-like"/>
    <property type="match status" value="1"/>
</dbReference>
<reference evidence="11" key="1">
    <citation type="submission" date="2017-02" db="EMBL/GenBank/DDBJ databases">
        <authorList>
            <person name="Varghese N."/>
            <person name="Submissions S."/>
        </authorList>
    </citation>
    <scope>NUCLEOTIDE SEQUENCE [LARGE SCALE GENOMIC DNA]</scope>
    <source>
        <strain evidence="11">ATCC 27094</strain>
    </source>
</reference>
<evidence type="ECO:0000313" key="10">
    <source>
        <dbReference type="EMBL" id="SJZ76084.1"/>
    </source>
</evidence>
<dbReference type="InterPro" id="IPR035906">
    <property type="entry name" value="MetI-like_sf"/>
</dbReference>
<dbReference type="InterPro" id="IPR051789">
    <property type="entry name" value="Bact_Polyamine_Transport"/>
</dbReference>
<dbReference type="SUPFAM" id="SSF161098">
    <property type="entry name" value="MetI-like"/>
    <property type="match status" value="1"/>
</dbReference>
<sequence>MEDKRPWTFYAFAAFFTLFVLFLYGPMIVIYILSFQGPSGGMTFPLNGVSLHWFEALISQTRVGDIAGSFQRSIGLAVLVAVITVVVSVLAGLAFRRRFRGSAFAFYFAIASLIMPGLFVGLGIALTFRLLGLETSWFVSGLGAQLTWTLPFGLLIMFAILGRFNRSYEEAATDLGATSWQKVREVTLPILLPGIIGVALFGFTLSYDELARTALTAGSENTLPLEIWAMTTNVTSPTLYAVGAVTTIVSFIVIVIALSSIAFIQRRRALGARGELVTATE</sequence>
<dbReference type="CDD" id="cd06261">
    <property type="entry name" value="TM_PBP2"/>
    <property type="match status" value="1"/>
</dbReference>
<dbReference type="PROSITE" id="PS50928">
    <property type="entry name" value="ABC_TM1"/>
    <property type="match status" value="1"/>
</dbReference>
<feature type="transmembrane region" description="Helical" evidence="8">
    <location>
        <begin position="146"/>
        <end position="165"/>
    </location>
</feature>
<evidence type="ECO:0000313" key="11">
    <source>
        <dbReference type="Proteomes" id="UP000190092"/>
    </source>
</evidence>
<dbReference type="Proteomes" id="UP000190092">
    <property type="component" value="Unassembled WGS sequence"/>
</dbReference>
<feature type="transmembrane region" description="Helical" evidence="8">
    <location>
        <begin position="186"/>
        <end position="207"/>
    </location>
</feature>
<dbReference type="PANTHER" id="PTHR43848">
    <property type="entry name" value="PUTRESCINE TRANSPORT SYSTEM PERMEASE PROTEIN POTI"/>
    <property type="match status" value="1"/>
</dbReference>
<evidence type="ECO:0000256" key="3">
    <source>
        <dbReference type="ARBA" id="ARBA00022448"/>
    </source>
</evidence>
<dbReference type="AlphaFoldDB" id="A0A1T4NA17"/>
<dbReference type="EMBL" id="FUWJ01000002">
    <property type="protein sequence ID" value="SJZ76084.1"/>
    <property type="molecule type" value="Genomic_DNA"/>
</dbReference>
<feature type="transmembrane region" description="Helical" evidence="8">
    <location>
        <begin position="104"/>
        <end position="126"/>
    </location>
</feature>
<feature type="transmembrane region" description="Helical" evidence="8">
    <location>
        <begin position="239"/>
        <end position="264"/>
    </location>
</feature>
<keyword evidence="7 8" id="KW-0472">Membrane</keyword>
<evidence type="ECO:0000256" key="5">
    <source>
        <dbReference type="ARBA" id="ARBA00022692"/>
    </source>
</evidence>
<dbReference type="RefSeq" id="WP_139373839.1">
    <property type="nucleotide sequence ID" value="NZ_FUWJ01000002.1"/>
</dbReference>
<evidence type="ECO:0000256" key="7">
    <source>
        <dbReference type="ARBA" id="ARBA00023136"/>
    </source>
</evidence>
<accession>A0A1T4NA17</accession>
<dbReference type="Pfam" id="PF00528">
    <property type="entry name" value="BPD_transp_1"/>
    <property type="match status" value="1"/>
</dbReference>
<evidence type="ECO:0000256" key="4">
    <source>
        <dbReference type="ARBA" id="ARBA00022475"/>
    </source>
</evidence>
<keyword evidence="6 8" id="KW-1133">Transmembrane helix</keyword>
<gene>
    <name evidence="10" type="ORF">SAMN02745126_02185</name>
</gene>
<dbReference type="PANTHER" id="PTHR43848:SF2">
    <property type="entry name" value="PUTRESCINE TRANSPORT SYSTEM PERMEASE PROTEIN POTI"/>
    <property type="match status" value="1"/>
</dbReference>
<proteinExistence type="inferred from homology"/>
<organism evidence="10 11">
    <name type="scientific">Enhydrobacter aerosaccus</name>
    <dbReference type="NCBI Taxonomy" id="225324"/>
    <lineage>
        <taxon>Bacteria</taxon>
        <taxon>Pseudomonadati</taxon>
        <taxon>Pseudomonadota</taxon>
        <taxon>Alphaproteobacteria</taxon>
        <taxon>Hyphomicrobiales</taxon>
        <taxon>Enhydrobacter</taxon>
    </lineage>
</organism>
<feature type="domain" description="ABC transmembrane type-1" evidence="9">
    <location>
        <begin position="70"/>
        <end position="257"/>
    </location>
</feature>
<comment type="subcellular location">
    <subcellularLocation>
        <location evidence="1 8">Cell membrane</location>
        <topology evidence="1 8">Multi-pass membrane protein</topology>
    </subcellularLocation>
</comment>
<dbReference type="GO" id="GO:0055085">
    <property type="term" value="P:transmembrane transport"/>
    <property type="evidence" value="ECO:0007669"/>
    <property type="project" value="InterPro"/>
</dbReference>
<evidence type="ECO:0000259" key="9">
    <source>
        <dbReference type="PROSITE" id="PS50928"/>
    </source>
</evidence>
<comment type="similarity">
    <text evidence="2">Belongs to the binding-protein-dependent transport system permease family. CysTW subfamily.</text>
</comment>
<evidence type="ECO:0000256" key="8">
    <source>
        <dbReference type="RuleBase" id="RU363032"/>
    </source>
</evidence>
<dbReference type="OrthoDB" id="9809681at2"/>
<evidence type="ECO:0000256" key="2">
    <source>
        <dbReference type="ARBA" id="ARBA00007069"/>
    </source>
</evidence>
<keyword evidence="3 8" id="KW-0813">Transport</keyword>
<keyword evidence="4" id="KW-1003">Cell membrane</keyword>
<dbReference type="STRING" id="225324.SAMN02745126_02185"/>
<evidence type="ECO:0000256" key="1">
    <source>
        <dbReference type="ARBA" id="ARBA00004651"/>
    </source>
</evidence>
<keyword evidence="5 8" id="KW-0812">Transmembrane</keyword>
<feature type="transmembrane region" description="Helical" evidence="8">
    <location>
        <begin position="7"/>
        <end position="33"/>
    </location>
</feature>
<name>A0A1T4NA17_9HYPH</name>
<dbReference type="GO" id="GO:0005886">
    <property type="term" value="C:plasma membrane"/>
    <property type="evidence" value="ECO:0007669"/>
    <property type="project" value="UniProtKB-SubCell"/>
</dbReference>
<dbReference type="InterPro" id="IPR000515">
    <property type="entry name" value="MetI-like"/>
</dbReference>
<evidence type="ECO:0000256" key="6">
    <source>
        <dbReference type="ARBA" id="ARBA00022989"/>
    </source>
</evidence>
<feature type="transmembrane region" description="Helical" evidence="8">
    <location>
        <begin position="74"/>
        <end position="95"/>
    </location>
</feature>